<dbReference type="Gene3D" id="3.20.20.100">
    <property type="entry name" value="NADP-dependent oxidoreductase domain"/>
    <property type="match status" value="1"/>
</dbReference>
<dbReference type="Pfam" id="PF00248">
    <property type="entry name" value="Aldo_ket_red"/>
    <property type="match status" value="1"/>
</dbReference>
<name>A0A1H9W3M5_9BACI</name>
<reference evidence="3" key="1">
    <citation type="submission" date="2016-10" db="EMBL/GenBank/DDBJ databases">
        <authorList>
            <person name="Varghese N."/>
            <person name="Submissions S."/>
        </authorList>
    </citation>
    <scope>NUCLEOTIDE SEQUENCE [LARGE SCALE GENOMIC DNA]</scope>
    <source>
        <strain evidence="3">S9</strain>
    </source>
</reference>
<evidence type="ECO:0000313" key="3">
    <source>
        <dbReference type="Proteomes" id="UP000198571"/>
    </source>
</evidence>
<dbReference type="SUPFAM" id="SSF51430">
    <property type="entry name" value="NAD(P)-linked oxidoreductase"/>
    <property type="match status" value="1"/>
</dbReference>
<keyword evidence="3" id="KW-1185">Reference proteome</keyword>
<dbReference type="PANTHER" id="PTHR43312">
    <property type="entry name" value="D-THREO-ALDOSE 1-DEHYDROGENASE"/>
    <property type="match status" value="1"/>
</dbReference>
<dbReference type="EMBL" id="FOGT01000014">
    <property type="protein sequence ID" value="SES28287.1"/>
    <property type="molecule type" value="Genomic_DNA"/>
</dbReference>
<feature type="domain" description="NADP-dependent oxidoreductase" evidence="1">
    <location>
        <begin position="15"/>
        <end position="300"/>
    </location>
</feature>
<proteinExistence type="predicted"/>
<accession>A0A1H9W3M5</accession>
<dbReference type="AlphaFoldDB" id="A0A1H9W3M5"/>
<protein>
    <submittedName>
        <fullName evidence="2">Predicted oxidoreductase</fullName>
    </submittedName>
</protein>
<sequence>MEKRPFGNTGKFVSEIGLGAWQLGNQNNGGEMTEREGIEIVNKAIELGCNFFDTAPNYALGKSESILGKALKDKRDQVIISSKFGHHANGEIDFDSNKLADSVEESLKRLKTDYLDCLLLHNPPFEYLNGESQHFEELEKLKRQGKIGAYGASVDSSDEMFEVINKTDSQVIEVMFNIFHQDPARAFQAAQEKGIGLIIKVPLDSGWLSGKYNAQSTFDDIRSRWTPEIIQRRTHMLEETKQYVNPNQSLVKSALQFILAYEEVATVIPGAKSVQQLEENFAASQGSMDKETVQQLQNMWESQLKDSSLPW</sequence>
<dbReference type="InterPro" id="IPR053135">
    <property type="entry name" value="AKR2_Oxidoreductase"/>
</dbReference>
<dbReference type="RefSeq" id="WP_093054144.1">
    <property type="nucleotide sequence ID" value="NZ_FOGT01000014.1"/>
</dbReference>
<gene>
    <name evidence="2" type="ORF">SAMN05518684_11433</name>
</gene>
<evidence type="ECO:0000259" key="1">
    <source>
        <dbReference type="Pfam" id="PF00248"/>
    </source>
</evidence>
<dbReference type="CDD" id="cd19086">
    <property type="entry name" value="AKR_AKR11C1"/>
    <property type="match status" value="1"/>
</dbReference>
<dbReference type="OrthoDB" id="9773828at2"/>
<organism evidence="2 3">
    <name type="scientific">Salipaludibacillus aurantiacus</name>
    <dbReference type="NCBI Taxonomy" id="1601833"/>
    <lineage>
        <taxon>Bacteria</taxon>
        <taxon>Bacillati</taxon>
        <taxon>Bacillota</taxon>
        <taxon>Bacilli</taxon>
        <taxon>Bacillales</taxon>
        <taxon>Bacillaceae</taxon>
    </lineage>
</organism>
<evidence type="ECO:0000313" key="2">
    <source>
        <dbReference type="EMBL" id="SES28287.1"/>
    </source>
</evidence>
<dbReference type="STRING" id="1601833.SAMN05518684_11433"/>
<dbReference type="PANTHER" id="PTHR43312:SF1">
    <property type="entry name" value="NADP-DEPENDENT OXIDOREDUCTASE DOMAIN-CONTAINING PROTEIN"/>
    <property type="match status" value="1"/>
</dbReference>
<dbReference type="InterPro" id="IPR023210">
    <property type="entry name" value="NADP_OxRdtase_dom"/>
</dbReference>
<dbReference type="InterPro" id="IPR036812">
    <property type="entry name" value="NAD(P)_OxRdtase_dom_sf"/>
</dbReference>
<dbReference type="Proteomes" id="UP000198571">
    <property type="component" value="Unassembled WGS sequence"/>
</dbReference>